<dbReference type="AlphaFoldDB" id="A0A6N7Z7Z1"/>
<feature type="region of interest" description="Disordered" evidence="1">
    <location>
        <begin position="161"/>
        <end position="262"/>
    </location>
</feature>
<feature type="region of interest" description="Disordered" evidence="1">
    <location>
        <begin position="1"/>
        <end position="24"/>
    </location>
</feature>
<feature type="compositionally biased region" description="Polar residues" evidence="1">
    <location>
        <begin position="202"/>
        <end position="218"/>
    </location>
</feature>
<gene>
    <name evidence="2" type="ORF">GKO32_20275</name>
</gene>
<reference evidence="2 3" key="1">
    <citation type="submission" date="2019-11" db="EMBL/GenBank/DDBJ databases">
        <title>Draft genome of Amycolatopsis RM579.</title>
        <authorList>
            <person name="Duangmal K."/>
            <person name="Mingma R."/>
        </authorList>
    </citation>
    <scope>NUCLEOTIDE SEQUENCE [LARGE SCALE GENOMIC DNA]</scope>
    <source>
        <strain evidence="2 3">RM579</strain>
    </source>
</reference>
<sequence length="355" mass="36881">MPPRGTGGRHSVTPPFDAPAHGSLPLISQIFEQGASVPAARGEFPSAHGELPLPDAAPRCPKRTKVTLTPPAAKGESVDDDVRVYAAPAETGLSSFDLGSVPASVTPPRSWRKAAWFATASSGGVVLALLFAGSALVGKPAPSQAGDAWIPGLGGGLPTIGGERVVPVPGGTSSDSLTKSRGSATDPGAVSDPVRRPDSVRSPGTTTSLDEFTSSTTAPTTDDGWDSSPSTPTTTPVPRKPPPTPAPYSQDPTRFAFSQGDPKTLAENSQTYLDTVTDNPQAAYAMTTGDLQQEGTQGIEQKYAEVAYFQVEHVQVHQYDGKTVCTVKTVRKDGAETTEQKTLTFQRGKIASDGS</sequence>
<protein>
    <submittedName>
        <fullName evidence="2">Uncharacterized protein</fullName>
    </submittedName>
</protein>
<feature type="compositionally biased region" description="Polar residues" evidence="1">
    <location>
        <begin position="171"/>
        <end position="183"/>
    </location>
</feature>
<dbReference type="Proteomes" id="UP000440096">
    <property type="component" value="Unassembled WGS sequence"/>
</dbReference>
<proteinExistence type="predicted"/>
<evidence type="ECO:0000313" key="2">
    <source>
        <dbReference type="EMBL" id="MTD56296.1"/>
    </source>
</evidence>
<name>A0A6N7Z7Z1_9PSEU</name>
<feature type="compositionally biased region" description="Low complexity" evidence="1">
    <location>
        <begin position="219"/>
        <end position="237"/>
    </location>
</feature>
<organism evidence="2 3">
    <name type="scientific">Amycolatopsis pithecellobii</name>
    <dbReference type="NCBI Taxonomy" id="664692"/>
    <lineage>
        <taxon>Bacteria</taxon>
        <taxon>Bacillati</taxon>
        <taxon>Actinomycetota</taxon>
        <taxon>Actinomycetes</taxon>
        <taxon>Pseudonocardiales</taxon>
        <taxon>Pseudonocardiaceae</taxon>
        <taxon>Amycolatopsis</taxon>
    </lineage>
</organism>
<keyword evidence="3" id="KW-1185">Reference proteome</keyword>
<comment type="caution">
    <text evidence="2">The sequence shown here is derived from an EMBL/GenBank/DDBJ whole genome shotgun (WGS) entry which is preliminary data.</text>
</comment>
<evidence type="ECO:0000256" key="1">
    <source>
        <dbReference type="SAM" id="MobiDB-lite"/>
    </source>
</evidence>
<accession>A0A6N7Z7Z1</accession>
<evidence type="ECO:0000313" key="3">
    <source>
        <dbReference type="Proteomes" id="UP000440096"/>
    </source>
</evidence>
<feature type="region of interest" description="Disordered" evidence="1">
    <location>
        <begin position="51"/>
        <end position="75"/>
    </location>
</feature>
<dbReference type="EMBL" id="WMBA01000032">
    <property type="protein sequence ID" value="MTD56296.1"/>
    <property type="molecule type" value="Genomic_DNA"/>
</dbReference>